<evidence type="ECO:0000313" key="3">
    <source>
        <dbReference type="EMBL" id="EES53554.1"/>
    </source>
</evidence>
<organism evidence="3 4">
    <name type="scientific">Leptospirillum ferrodiazotrophum</name>
    <dbReference type="NCBI Taxonomy" id="412449"/>
    <lineage>
        <taxon>Bacteria</taxon>
        <taxon>Pseudomonadati</taxon>
        <taxon>Nitrospirota</taxon>
        <taxon>Nitrospiria</taxon>
        <taxon>Nitrospirales</taxon>
        <taxon>Nitrospiraceae</taxon>
        <taxon>Leptospirillum</taxon>
    </lineage>
</organism>
<feature type="short sequence motif" description="Histidine triad motif" evidence="1">
    <location>
        <begin position="93"/>
        <end position="97"/>
    </location>
</feature>
<keyword evidence="4" id="KW-1185">Reference proteome</keyword>
<feature type="domain" description="HIT" evidence="2">
    <location>
        <begin position="6"/>
        <end position="111"/>
    </location>
</feature>
<accession>C6HUU3</accession>
<dbReference type="EMBL" id="GG693859">
    <property type="protein sequence ID" value="EES53554.1"/>
    <property type="molecule type" value="Genomic_DNA"/>
</dbReference>
<dbReference type="InterPro" id="IPR036265">
    <property type="entry name" value="HIT-like_sf"/>
</dbReference>
<evidence type="ECO:0000256" key="1">
    <source>
        <dbReference type="PROSITE-ProRule" id="PRU00464"/>
    </source>
</evidence>
<gene>
    <name evidence="3" type="ORF">UBAL3_74420011</name>
</gene>
<dbReference type="Gene3D" id="3.30.428.10">
    <property type="entry name" value="HIT-like"/>
    <property type="match status" value="1"/>
</dbReference>
<dbReference type="Proteomes" id="UP000009374">
    <property type="component" value="Unassembled WGS sequence"/>
</dbReference>
<evidence type="ECO:0000313" key="4">
    <source>
        <dbReference type="Proteomes" id="UP000009374"/>
    </source>
</evidence>
<dbReference type="InterPro" id="IPR011146">
    <property type="entry name" value="HIT-like"/>
</dbReference>
<dbReference type="AlphaFoldDB" id="C6HUU3"/>
<dbReference type="SUPFAM" id="SSF54197">
    <property type="entry name" value="HIT-like"/>
    <property type="match status" value="1"/>
</dbReference>
<evidence type="ECO:0000259" key="2">
    <source>
        <dbReference type="PROSITE" id="PS51084"/>
    </source>
</evidence>
<protein>
    <recommendedName>
        <fullName evidence="2">HIT domain-containing protein</fullName>
    </recommendedName>
</protein>
<proteinExistence type="predicted"/>
<name>C6HUU3_9BACT</name>
<dbReference type="PROSITE" id="PS51084">
    <property type="entry name" value="HIT_2"/>
    <property type="match status" value="1"/>
</dbReference>
<dbReference type="GO" id="GO:0003824">
    <property type="term" value="F:catalytic activity"/>
    <property type="evidence" value="ECO:0007669"/>
    <property type="project" value="InterPro"/>
</dbReference>
<reference evidence="3 4" key="1">
    <citation type="journal article" date="2009" name="Appl. Environ. Microbiol.">
        <title>Community genomic and proteomic analyses of chemoautotrophic iron-oxidizing "Leptospirillum rubarum" (Group II) and "Leptospirillum ferrodiazotrophum" (Group III) bacteria in acid mine drainage biofilms.</title>
        <authorList>
            <person name="Goltsman D.S."/>
            <person name="Denef V.J."/>
            <person name="Singer S.W."/>
            <person name="VerBerkmoes N.C."/>
            <person name="Lefsrud M."/>
            <person name="Mueller R.S."/>
            <person name="Dick G.J."/>
            <person name="Sun C.L."/>
            <person name="Wheeler K.E."/>
            <person name="Zemla A."/>
            <person name="Baker B.J."/>
            <person name="Hauser L."/>
            <person name="Land M."/>
            <person name="Shah M.B."/>
            <person name="Thelen M.P."/>
            <person name="Hettich R.L."/>
            <person name="Banfield J.F."/>
        </authorList>
    </citation>
    <scope>NUCLEOTIDE SEQUENCE [LARGE SCALE GENOMIC DNA]</scope>
</reference>
<sequence>MSDSCTLCDRILSSPDSMTLWKTSHALLYHMSGIDLPGYLVVAPIRHVEHAGELHEMELGDLARLQSHATREILKIPGVQKIYTLSFGEVLPHLHIHLFPRTDFMIEDRDVFSDGRPDGAKIFQRWRERLAITSPSKSVEELIIRMRRASGASSALSDSGQESFNERG</sequence>